<keyword evidence="1" id="KW-0472">Membrane</keyword>
<name>A0A229P411_9BACL</name>
<dbReference type="OrthoDB" id="2649144at2"/>
<keyword evidence="1" id="KW-0812">Transmembrane</keyword>
<evidence type="ECO:0000313" key="2">
    <source>
        <dbReference type="EMBL" id="OXM16684.1"/>
    </source>
</evidence>
<comment type="caution">
    <text evidence="2">The sequence shown here is derived from an EMBL/GenBank/DDBJ whole genome shotgun (WGS) entry which is preliminary data.</text>
</comment>
<dbReference type="AlphaFoldDB" id="A0A229P411"/>
<accession>A0A229P411</accession>
<feature type="transmembrane region" description="Helical" evidence="1">
    <location>
        <begin position="12"/>
        <end position="31"/>
    </location>
</feature>
<organism evidence="2 3">
    <name type="scientific">Paenibacillus herberti</name>
    <dbReference type="NCBI Taxonomy" id="1619309"/>
    <lineage>
        <taxon>Bacteria</taxon>
        <taxon>Bacillati</taxon>
        <taxon>Bacillota</taxon>
        <taxon>Bacilli</taxon>
        <taxon>Bacillales</taxon>
        <taxon>Paenibacillaceae</taxon>
        <taxon>Paenibacillus</taxon>
    </lineage>
</organism>
<proteinExistence type="predicted"/>
<evidence type="ECO:0000313" key="3">
    <source>
        <dbReference type="Proteomes" id="UP000215145"/>
    </source>
</evidence>
<reference evidence="2 3" key="1">
    <citation type="submission" date="2017-07" db="EMBL/GenBank/DDBJ databases">
        <title>Paenibacillus herberti R33 genome sequencing and assembly.</title>
        <authorList>
            <person name="Su W."/>
        </authorList>
    </citation>
    <scope>NUCLEOTIDE SEQUENCE [LARGE SCALE GENOMIC DNA]</scope>
    <source>
        <strain evidence="2 3">R33</strain>
    </source>
</reference>
<protein>
    <submittedName>
        <fullName evidence="2">Uncharacterized protein</fullName>
    </submittedName>
</protein>
<dbReference type="RefSeq" id="WP_089523768.1">
    <property type="nucleotide sequence ID" value="NZ_NMUQ01000001.1"/>
</dbReference>
<keyword evidence="1" id="KW-1133">Transmembrane helix</keyword>
<sequence>MDKHLNRYQMLFTLGFIFMLAVAVGAFFTGVEIGSSRTESRFEAKKLQASSAKTTSAYSQQDLVSFYHTVFSPYREFQSEWLEMESRLESRSATLSTGMLEQLADLATKKRKEIEAVANEHKSGLLADSRASYLASLDNFNAAAKRQKTAAAGSSPDIFLVTLRADKDYKKGSNLSLIGQNNYYGAMLSWASSTNSDIPSRIELSGVMSLKQWSSSPLTVKNKLVADLLSKRGQMNAYLPQDLSGAVDQLIESGEAERLNLGSLQSAAELLSGTGAVRSGDFWAIKPRLYSSEVLPQLPFFLPPEG</sequence>
<evidence type="ECO:0000256" key="1">
    <source>
        <dbReference type="SAM" id="Phobius"/>
    </source>
</evidence>
<dbReference type="Proteomes" id="UP000215145">
    <property type="component" value="Unassembled WGS sequence"/>
</dbReference>
<dbReference type="EMBL" id="NMUQ01000001">
    <property type="protein sequence ID" value="OXM16684.1"/>
    <property type="molecule type" value="Genomic_DNA"/>
</dbReference>
<gene>
    <name evidence="2" type="ORF">CGZ75_08495</name>
</gene>
<keyword evidence="3" id="KW-1185">Reference proteome</keyword>